<evidence type="ECO:0000313" key="3">
    <source>
        <dbReference type="EMBL" id="KRL14117.1"/>
    </source>
</evidence>
<dbReference type="SUPFAM" id="SSF102405">
    <property type="entry name" value="MCP/YpsA-like"/>
    <property type="match status" value="1"/>
</dbReference>
<dbReference type="InterPro" id="IPR057666">
    <property type="entry name" value="DrpA_SLOG"/>
</dbReference>
<keyword evidence="4" id="KW-1185">Reference proteome</keyword>
<proteinExistence type="inferred from homology"/>
<dbReference type="Proteomes" id="UP000051330">
    <property type="component" value="Unassembled WGS sequence"/>
</dbReference>
<accession>A0A0R1N8D5</accession>
<dbReference type="AlphaFoldDB" id="A0A0R1N8D5"/>
<dbReference type="STRING" id="1423792.FD09_GL001278"/>
<evidence type="ECO:0000313" key="4">
    <source>
        <dbReference type="Proteomes" id="UP000051330"/>
    </source>
</evidence>
<dbReference type="PATRIC" id="fig|1423792.3.peg.1297"/>
<dbReference type="EMBL" id="AZEC01000002">
    <property type="protein sequence ID" value="KRL14117.1"/>
    <property type="molecule type" value="Genomic_DNA"/>
</dbReference>
<evidence type="ECO:0000256" key="1">
    <source>
        <dbReference type="ARBA" id="ARBA00006525"/>
    </source>
</evidence>
<feature type="domain" description="Smf/DprA SLOG" evidence="2">
    <location>
        <begin position="69"/>
        <end position="277"/>
    </location>
</feature>
<dbReference type="InterPro" id="IPR003488">
    <property type="entry name" value="DprA"/>
</dbReference>
<evidence type="ECO:0000259" key="2">
    <source>
        <dbReference type="Pfam" id="PF02481"/>
    </source>
</evidence>
<dbReference type="NCBIfam" id="TIGR00732">
    <property type="entry name" value="dprA"/>
    <property type="match status" value="1"/>
</dbReference>
<reference evidence="3 4" key="1">
    <citation type="journal article" date="2015" name="Genome Announc.">
        <title>Expanding the biotechnology potential of lactobacilli through comparative genomics of 213 strains and associated genera.</title>
        <authorList>
            <person name="Sun Z."/>
            <person name="Harris H.M."/>
            <person name="McCann A."/>
            <person name="Guo C."/>
            <person name="Argimon S."/>
            <person name="Zhang W."/>
            <person name="Yang X."/>
            <person name="Jeffery I.B."/>
            <person name="Cooney J.C."/>
            <person name="Kagawa T.F."/>
            <person name="Liu W."/>
            <person name="Song Y."/>
            <person name="Salvetti E."/>
            <person name="Wrobel A."/>
            <person name="Rasinkangas P."/>
            <person name="Parkhill J."/>
            <person name="Rea M.C."/>
            <person name="O'Sullivan O."/>
            <person name="Ritari J."/>
            <person name="Douillard F.P."/>
            <person name="Paul Ross R."/>
            <person name="Yang R."/>
            <person name="Briner A.E."/>
            <person name="Felis G.E."/>
            <person name="de Vos W.M."/>
            <person name="Barrangou R."/>
            <person name="Klaenhammer T.R."/>
            <person name="Caufield P.W."/>
            <person name="Cui Y."/>
            <person name="Zhang H."/>
            <person name="O'Toole P.W."/>
        </authorList>
    </citation>
    <scope>NUCLEOTIDE SEQUENCE [LARGE SCALE GENOMIC DNA]</scope>
    <source>
        <strain evidence="3 4">DSM 12744</strain>
    </source>
</reference>
<comment type="similarity">
    <text evidence="1">Belongs to the DprA/Smf family.</text>
</comment>
<sequence>MGQLFLSGVFTNYQLLLLARHEADFANWSYWLQFSQRRISADKAAMQHAVLRGVLTNRQKFMIKAGTRLITVLDSEYPERLIQIYDPPAVLHCSGHVALLQQMAVGVVGTRTCSVYGRQATRQIVPHICREDVVIVSGLAQGIDGLAHQLTCMTGGKTIGVLGNGLNHVYPHHHAALQHQLMQEQLVISPFPPETPPRQFQFPQRNRIIAGLSHLLLVVEARLRSGSLITASLAQESNRTVGAVPGRINDPLSAGCNALIADGAVPVNTAADVLSQLPNRFF</sequence>
<dbReference type="Gene3D" id="3.40.50.450">
    <property type="match status" value="1"/>
</dbReference>
<dbReference type="GO" id="GO:0009294">
    <property type="term" value="P:DNA-mediated transformation"/>
    <property type="evidence" value="ECO:0007669"/>
    <property type="project" value="InterPro"/>
</dbReference>
<comment type="caution">
    <text evidence="3">The sequence shown here is derived from an EMBL/GenBank/DDBJ whole genome shotgun (WGS) entry which is preliminary data.</text>
</comment>
<gene>
    <name evidence="3" type="ORF">FD09_GL001278</name>
</gene>
<dbReference type="PANTHER" id="PTHR43022:SF1">
    <property type="entry name" value="PROTEIN SMF"/>
    <property type="match status" value="1"/>
</dbReference>
<dbReference type="PANTHER" id="PTHR43022">
    <property type="entry name" value="PROTEIN SMF"/>
    <property type="match status" value="1"/>
</dbReference>
<organism evidence="3 4">
    <name type="scientific">Schleiferilactobacillus perolens DSM 12744</name>
    <dbReference type="NCBI Taxonomy" id="1423792"/>
    <lineage>
        <taxon>Bacteria</taxon>
        <taxon>Bacillati</taxon>
        <taxon>Bacillota</taxon>
        <taxon>Bacilli</taxon>
        <taxon>Lactobacillales</taxon>
        <taxon>Lactobacillaceae</taxon>
        <taxon>Schleiferilactobacillus</taxon>
    </lineage>
</organism>
<protein>
    <submittedName>
        <fullName evidence="3">DNA protecting protein DprA</fullName>
    </submittedName>
</protein>
<name>A0A0R1N8D5_9LACO</name>
<dbReference type="Pfam" id="PF02481">
    <property type="entry name" value="DNA_processg_A"/>
    <property type="match status" value="1"/>
</dbReference>